<reference evidence="2" key="1">
    <citation type="journal article" date="2014" name="Int. J. Syst. Evol. Microbiol.">
        <title>Complete genome sequence of Corynebacterium casei LMG S-19264T (=DSM 44701T), isolated from a smear-ripened cheese.</title>
        <authorList>
            <consortium name="US DOE Joint Genome Institute (JGI-PGF)"/>
            <person name="Walter F."/>
            <person name="Albersmeier A."/>
            <person name="Kalinowski J."/>
            <person name="Ruckert C."/>
        </authorList>
    </citation>
    <scope>NUCLEOTIDE SEQUENCE</scope>
    <source>
        <strain evidence="2">CGMCC 1.15034</strain>
    </source>
</reference>
<accession>A0AA87WA20</accession>
<dbReference type="AlphaFoldDB" id="A0AA87WA20"/>
<dbReference type="EMBL" id="BMHC01000010">
    <property type="protein sequence ID" value="GGI27343.1"/>
    <property type="molecule type" value="Genomic_DNA"/>
</dbReference>
<evidence type="ECO:0000313" key="2">
    <source>
        <dbReference type="EMBL" id="GGI27343.1"/>
    </source>
</evidence>
<evidence type="ECO:0000313" key="3">
    <source>
        <dbReference type="Proteomes" id="UP000625079"/>
    </source>
</evidence>
<reference evidence="2" key="2">
    <citation type="submission" date="2022-12" db="EMBL/GenBank/DDBJ databases">
        <authorList>
            <person name="Sun Q."/>
            <person name="Zhou Y."/>
        </authorList>
    </citation>
    <scope>NUCLEOTIDE SEQUENCE</scope>
    <source>
        <strain evidence="2">CGMCC 1.15034</strain>
    </source>
</reference>
<dbReference type="Proteomes" id="UP000625079">
    <property type="component" value="Unassembled WGS sequence"/>
</dbReference>
<organism evidence="2 3">
    <name type="scientific">Bradyrhizobium guangdongense</name>
    <dbReference type="NCBI Taxonomy" id="1325090"/>
    <lineage>
        <taxon>Bacteria</taxon>
        <taxon>Pseudomonadati</taxon>
        <taxon>Pseudomonadota</taxon>
        <taxon>Alphaproteobacteria</taxon>
        <taxon>Hyphomicrobiales</taxon>
        <taxon>Nitrobacteraceae</taxon>
        <taxon>Bradyrhizobium</taxon>
    </lineage>
</organism>
<name>A0AA87WA20_9BRAD</name>
<sequence>MKGAEDRVGTVYGSPGPAFGHWTEMHGRVTSECALQKDLANTSVVLSKLAFGSEAETDRLLYGLAGEMPNQEVGRFRPIGNGRQDGDVRQRGERHRIAQ</sequence>
<evidence type="ECO:0000256" key="1">
    <source>
        <dbReference type="SAM" id="MobiDB-lite"/>
    </source>
</evidence>
<feature type="region of interest" description="Disordered" evidence="1">
    <location>
        <begin position="73"/>
        <end position="99"/>
    </location>
</feature>
<protein>
    <submittedName>
        <fullName evidence="2">Uncharacterized protein</fullName>
    </submittedName>
</protein>
<proteinExistence type="predicted"/>
<gene>
    <name evidence="2" type="ORF">GCM10010987_43910</name>
</gene>
<comment type="caution">
    <text evidence="2">The sequence shown here is derived from an EMBL/GenBank/DDBJ whole genome shotgun (WGS) entry which is preliminary data.</text>
</comment>